<keyword evidence="3" id="KW-1185">Reference proteome</keyword>
<dbReference type="AlphaFoldDB" id="A0AAN6N7C7"/>
<comment type="caution">
    <text evidence="2">The sequence shown here is derived from an EMBL/GenBank/DDBJ whole genome shotgun (WGS) entry which is preliminary data.</text>
</comment>
<accession>A0AAN6N7C7</accession>
<organism evidence="2 3">
    <name type="scientific">Diplogelasinospora grovesii</name>
    <dbReference type="NCBI Taxonomy" id="303347"/>
    <lineage>
        <taxon>Eukaryota</taxon>
        <taxon>Fungi</taxon>
        <taxon>Dikarya</taxon>
        <taxon>Ascomycota</taxon>
        <taxon>Pezizomycotina</taxon>
        <taxon>Sordariomycetes</taxon>
        <taxon>Sordariomycetidae</taxon>
        <taxon>Sordariales</taxon>
        <taxon>Diplogelasinosporaceae</taxon>
        <taxon>Diplogelasinospora</taxon>
    </lineage>
</organism>
<evidence type="ECO:0000256" key="1">
    <source>
        <dbReference type="SAM" id="Phobius"/>
    </source>
</evidence>
<evidence type="ECO:0000313" key="3">
    <source>
        <dbReference type="Proteomes" id="UP001303473"/>
    </source>
</evidence>
<keyword evidence="1" id="KW-0472">Membrane</keyword>
<dbReference type="Proteomes" id="UP001303473">
    <property type="component" value="Unassembled WGS sequence"/>
</dbReference>
<keyword evidence="1" id="KW-0812">Transmembrane</keyword>
<name>A0AAN6N7C7_9PEZI</name>
<gene>
    <name evidence="2" type="ORF">QBC46DRAFT_142083</name>
</gene>
<reference evidence="3" key="1">
    <citation type="journal article" date="2023" name="Mol. Phylogenet. Evol.">
        <title>Genome-scale phylogeny and comparative genomics of the fungal order Sordariales.</title>
        <authorList>
            <person name="Hensen N."/>
            <person name="Bonometti L."/>
            <person name="Westerberg I."/>
            <person name="Brannstrom I.O."/>
            <person name="Guillou S."/>
            <person name="Cros-Aarteil S."/>
            <person name="Calhoun S."/>
            <person name="Haridas S."/>
            <person name="Kuo A."/>
            <person name="Mondo S."/>
            <person name="Pangilinan J."/>
            <person name="Riley R."/>
            <person name="LaButti K."/>
            <person name="Andreopoulos B."/>
            <person name="Lipzen A."/>
            <person name="Chen C."/>
            <person name="Yan M."/>
            <person name="Daum C."/>
            <person name="Ng V."/>
            <person name="Clum A."/>
            <person name="Steindorff A."/>
            <person name="Ohm R.A."/>
            <person name="Martin F."/>
            <person name="Silar P."/>
            <person name="Natvig D.O."/>
            <person name="Lalanne C."/>
            <person name="Gautier V."/>
            <person name="Ament-Velasquez S.L."/>
            <person name="Kruys A."/>
            <person name="Hutchinson M.I."/>
            <person name="Powell A.J."/>
            <person name="Barry K."/>
            <person name="Miller A.N."/>
            <person name="Grigoriev I.V."/>
            <person name="Debuchy R."/>
            <person name="Gladieux P."/>
            <person name="Hiltunen Thoren M."/>
            <person name="Johannesson H."/>
        </authorList>
    </citation>
    <scope>NUCLEOTIDE SEQUENCE [LARGE SCALE GENOMIC DNA]</scope>
    <source>
        <strain evidence="3">CBS 340.73</strain>
    </source>
</reference>
<feature type="transmembrane region" description="Helical" evidence="1">
    <location>
        <begin position="9"/>
        <end position="30"/>
    </location>
</feature>
<sequence length="122" mass="13675">MFFFVFPSLYITMSISGTCLWLSGFHGVAWCWWLPGCWDTGTEVLARLDIPYIFVSLAILSAIWFWKLPTGGDLFQPGQKLKHIFPARVLAPNFHVPAAVAMELTSRSAGGWPQEQHVECGT</sequence>
<feature type="transmembrane region" description="Helical" evidence="1">
    <location>
        <begin position="50"/>
        <end position="66"/>
    </location>
</feature>
<proteinExistence type="predicted"/>
<evidence type="ECO:0000313" key="2">
    <source>
        <dbReference type="EMBL" id="KAK3939764.1"/>
    </source>
</evidence>
<dbReference type="EMBL" id="MU853806">
    <property type="protein sequence ID" value="KAK3939764.1"/>
    <property type="molecule type" value="Genomic_DNA"/>
</dbReference>
<keyword evidence="1" id="KW-1133">Transmembrane helix</keyword>
<protein>
    <submittedName>
        <fullName evidence="2">Uncharacterized protein</fullName>
    </submittedName>
</protein>